<dbReference type="AlphaFoldDB" id="S4APY9"/>
<evidence type="ECO:0000313" key="5">
    <source>
        <dbReference type="EMBL" id="EPH43517.1"/>
    </source>
</evidence>
<feature type="transmembrane region" description="Helical" evidence="4">
    <location>
        <begin position="269"/>
        <end position="287"/>
    </location>
</feature>
<dbReference type="SUPFAM" id="SSF48452">
    <property type="entry name" value="TPR-like"/>
    <property type="match status" value="1"/>
</dbReference>
<dbReference type="PANTHER" id="PTHR44943">
    <property type="entry name" value="CELLULOSE SYNTHASE OPERON PROTEIN C"/>
    <property type="match status" value="1"/>
</dbReference>
<keyword evidence="4" id="KW-0472">Membrane</keyword>
<feature type="repeat" description="TPR" evidence="3">
    <location>
        <begin position="44"/>
        <end position="77"/>
    </location>
</feature>
<keyword evidence="4" id="KW-1133">Transmembrane helix</keyword>
<keyword evidence="2 3" id="KW-0802">TPR repeat</keyword>
<dbReference type="Gene3D" id="1.25.40.10">
    <property type="entry name" value="Tetratricopeptide repeat domain"/>
    <property type="match status" value="1"/>
</dbReference>
<sequence>MTAPAHPNSEHPLTARAAALMDLGRHDEAKELLGRRLAEDPEDARAWARLARCHNAAEEHEEVVAATDRVLSIDPAYYDAYLVRTIALRRLQRLEESRAAAHEAIRLEPEAWQGYAVLSEALNWPQENWPLAHEAALTAVRLGPEEVGAHYAVWKTALINGHHDVRRQAVAAALRIEPDNPWAVREWADTQAYGGSGKPAEIADTYATALAASPDDRSMRRMLDGAVVMMLRGTRWLAVICLVIAAVMVDLMPAEGEERDLPVSLGQRLYVVAWFCAVWGLGAVRRYRKSRRGVRLNVWALIRRSTWVRVIVGQSAAVTLAALVIALVPWTERTVPQILFGVALVPTLLTIGAERLFLRDTRTKS</sequence>
<evidence type="ECO:0000256" key="4">
    <source>
        <dbReference type="SAM" id="Phobius"/>
    </source>
</evidence>
<dbReference type="InterPro" id="IPR019734">
    <property type="entry name" value="TPR_rpt"/>
</dbReference>
<dbReference type="InterPro" id="IPR011990">
    <property type="entry name" value="TPR-like_helical_dom_sf"/>
</dbReference>
<dbReference type="InterPro" id="IPR051685">
    <property type="entry name" value="Ycf3/AcsC/BcsC/TPR_MFPF"/>
</dbReference>
<protein>
    <submittedName>
        <fullName evidence="5">Uncharacterized protein</fullName>
    </submittedName>
</protein>
<organism evidence="5 6">
    <name type="scientific">Streptomyces aurantiacus JA 4570</name>
    <dbReference type="NCBI Taxonomy" id="1286094"/>
    <lineage>
        <taxon>Bacteria</taxon>
        <taxon>Bacillati</taxon>
        <taxon>Actinomycetota</taxon>
        <taxon>Actinomycetes</taxon>
        <taxon>Kitasatosporales</taxon>
        <taxon>Streptomycetaceae</taxon>
        <taxon>Streptomyces</taxon>
        <taxon>Streptomyces aurantiacus group</taxon>
    </lineage>
</organism>
<feature type="transmembrane region" description="Helical" evidence="4">
    <location>
        <begin position="227"/>
        <end position="249"/>
    </location>
</feature>
<evidence type="ECO:0000313" key="6">
    <source>
        <dbReference type="Proteomes" id="UP000014629"/>
    </source>
</evidence>
<keyword evidence="4" id="KW-0812">Transmembrane</keyword>
<reference evidence="5 6" key="1">
    <citation type="submission" date="2013-02" db="EMBL/GenBank/DDBJ databases">
        <title>Draft Genome Sequence of Streptomyces aurantiacus, Which Produces Setomimycin.</title>
        <authorList>
            <person name="Gruening B.A."/>
            <person name="Praeg A."/>
            <person name="Erxleben A."/>
            <person name="Guenther S."/>
            <person name="Mueller M."/>
        </authorList>
    </citation>
    <scope>NUCLEOTIDE SEQUENCE [LARGE SCALE GENOMIC DNA]</scope>
    <source>
        <strain evidence="5 6">JA 4570</strain>
    </source>
</reference>
<dbReference type="RefSeq" id="WP_016641554.1">
    <property type="nucleotide sequence ID" value="NZ_AOPZ01000152.1"/>
</dbReference>
<accession>S4APY9</accession>
<keyword evidence="1" id="KW-0677">Repeat</keyword>
<dbReference type="PROSITE" id="PS50005">
    <property type="entry name" value="TPR"/>
    <property type="match status" value="1"/>
</dbReference>
<dbReference type="PANTHER" id="PTHR44943:SF4">
    <property type="entry name" value="TPR REPEAT-CONTAINING PROTEIN MJ0798"/>
    <property type="match status" value="1"/>
</dbReference>
<keyword evidence="6" id="KW-1185">Reference proteome</keyword>
<dbReference type="Proteomes" id="UP000014629">
    <property type="component" value="Unassembled WGS sequence"/>
</dbReference>
<evidence type="ECO:0000256" key="2">
    <source>
        <dbReference type="ARBA" id="ARBA00022803"/>
    </source>
</evidence>
<name>S4APY9_9ACTN</name>
<evidence type="ECO:0000256" key="3">
    <source>
        <dbReference type="PROSITE-ProRule" id="PRU00339"/>
    </source>
</evidence>
<gene>
    <name evidence="5" type="ORF">STRAU_3427</name>
</gene>
<dbReference type="SMART" id="SM00028">
    <property type="entry name" value="TPR"/>
    <property type="match status" value="3"/>
</dbReference>
<proteinExistence type="predicted"/>
<feature type="transmembrane region" description="Helical" evidence="4">
    <location>
        <begin position="307"/>
        <end position="331"/>
    </location>
</feature>
<evidence type="ECO:0000256" key="1">
    <source>
        <dbReference type="ARBA" id="ARBA00022737"/>
    </source>
</evidence>
<dbReference type="Pfam" id="PF14559">
    <property type="entry name" value="TPR_19"/>
    <property type="match status" value="1"/>
</dbReference>
<feature type="transmembrane region" description="Helical" evidence="4">
    <location>
        <begin position="337"/>
        <end position="358"/>
    </location>
</feature>
<dbReference type="EMBL" id="AOPZ01000152">
    <property type="protein sequence ID" value="EPH43517.1"/>
    <property type="molecule type" value="Genomic_DNA"/>
</dbReference>
<dbReference type="PATRIC" id="fig|1286094.4.peg.3390"/>
<comment type="caution">
    <text evidence="5">The sequence shown here is derived from an EMBL/GenBank/DDBJ whole genome shotgun (WGS) entry which is preliminary data.</text>
</comment>